<comment type="caution">
    <text evidence="2">The sequence shown here is derived from an EMBL/GenBank/DDBJ whole genome shotgun (WGS) entry which is preliminary data.</text>
</comment>
<gene>
    <name evidence="2" type="ORF">HaLaN_06527</name>
</gene>
<accession>A0A699YM42</accession>
<keyword evidence="3" id="KW-1185">Reference proteome</keyword>
<feature type="region of interest" description="Disordered" evidence="1">
    <location>
        <begin position="85"/>
        <end position="108"/>
    </location>
</feature>
<dbReference type="EMBL" id="BLLF01000373">
    <property type="protein sequence ID" value="GFH11090.1"/>
    <property type="molecule type" value="Genomic_DNA"/>
</dbReference>
<organism evidence="2 3">
    <name type="scientific">Haematococcus lacustris</name>
    <name type="common">Green alga</name>
    <name type="synonym">Haematococcus pluvialis</name>
    <dbReference type="NCBI Taxonomy" id="44745"/>
    <lineage>
        <taxon>Eukaryota</taxon>
        <taxon>Viridiplantae</taxon>
        <taxon>Chlorophyta</taxon>
        <taxon>core chlorophytes</taxon>
        <taxon>Chlorophyceae</taxon>
        <taxon>CS clade</taxon>
        <taxon>Chlamydomonadales</taxon>
        <taxon>Haematococcaceae</taxon>
        <taxon>Haematococcus</taxon>
    </lineage>
</organism>
<reference evidence="2 3" key="1">
    <citation type="submission" date="2020-02" db="EMBL/GenBank/DDBJ databases">
        <title>Draft genome sequence of Haematococcus lacustris strain NIES-144.</title>
        <authorList>
            <person name="Morimoto D."/>
            <person name="Nakagawa S."/>
            <person name="Yoshida T."/>
            <person name="Sawayama S."/>
        </authorList>
    </citation>
    <scope>NUCLEOTIDE SEQUENCE [LARGE SCALE GENOMIC DNA]</scope>
    <source>
        <strain evidence="2 3">NIES-144</strain>
    </source>
</reference>
<evidence type="ECO:0000313" key="2">
    <source>
        <dbReference type="EMBL" id="GFH11090.1"/>
    </source>
</evidence>
<dbReference type="AlphaFoldDB" id="A0A699YM42"/>
<name>A0A699YM42_HAELA</name>
<evidence type="ECO:0000313" key="3">
    <source>
        <dbReference type="Proteomes" id="UP000485058"/>
    </source>
</evidence>
<evidence type="ECO:0000256" key="1">
    <source>
        <dbReference type="SAM" id="MobiDB-lite"/>
    </source>
</evidence>
<protein>
    <submittedName>
        <fullName evidence="2">Uncharacterized protein</fullName>
    </submittedName>
</protein>
<sequence>MVDVSGLYGMLCAGTPALPGHDGGIMAAGCRTGPREGWPRKDNSPDNTCMHMHDMVLSGAIDLRGPVTSSKRSGRVGVCIRSPSNRSACNHSPSVGRQEQASETATCFGQPGSLLSQFRGTSGHHIKPGTGLS</sequence>
<dbReference type="Proteomes" id="UP000485058">
    <property type="component" value="Unassembled WGS sequence"/>
</dbReference>
<proteinExistence type="predicted"/>